<accession>A0A6A0AI59</accession>
<feature type="region of interest" description="Disordered" evidence="1">
    <location>
        <begin position="1"/>
        <end position="21"/>
    </location>
</feature>
<sequence length="97" mass="10543">MITRPRRPAVPQLPASPFEGEERVDHALPAAIEHNPAEMSPRSVRMGAIAALVLLPVTWPIAQGRLQNLENFDAPAAADAHPHPIRNRVSCVCSRPS</sequence>
<name>A0A6A0AI59_HAELA</name>
<gene>
    <name evidence="2" type="ORF">HaLaN_31157</name>
</gene>
<keyword evidence="3" id="KW-1185">Reference proteome</keyword>
<dbReference type="EMBL" id="BLLF01006154">
    <property type="protein sequence ID" value="GFH32011.1"/>
    <property type="molecule type" value="Genomic_DNA"/>
</dbReference>
<dbReference type="Proteomes" id="UP000485058">
    <property type="component" value="Unassembled WGS sequence"/>
</dbReference>
<evidence type="ECO:0000313" key="2">
    <source>
        <dbReference type="EMBL" id="GFH32011.1"/>
    </source>
</evidence>
<proteinExistence type="predicted"/>
<reference evidence="2 3" key="1">
    <citation type="submission" date="2020-02" db="EMBL/GenBank/DDBJ databases">
        <title>Draft genome sequence of Haematococcus lacustris strain NIES-144.</title>
        <authorList>
            <person name="Morimoto D."/>
            <person name="Nakagawa S."/>
            <person name="Yoshida T."/>
            <person name="Sawayama S."/>
        </authorList>
    </citation>
    <scope>NUCLEOTIDE SEQUENCE [LARGE SCALE GENOMIC DNA]</scope>
    <source>
        <strain evidence="2 3">NIES-144</strain>
    </source>
</reference>
<protein>
    <submittedName>
        <fullName evidence="2">Uncharacterized protein</fullName>
    </submittedName>
</protein>
<evidence type="ECO:0000256" key="1">
    <source>
        <dbReference type="SAM" id="MobiDB-lite"/>
    </source>
</evidence>
<comment type="caution">
    <text evidence="2">The sequence shown here is derived from an EMBL/GenBank/DDBJ whole genome shotgun (WGS) entry which is preliminary data.</text>
</comment>
<evidence type="ECO:0000313" key="3">
    <source>
        <dbReference type="Proteomes" id="UP000485058"/>
    </source>
</evidence>
<organism evidence="2 3">
    <name type="scientific">Haematococcus lacustris</name>
    <name type="common">Green alga</name>
    <name type="synonym">Haematococcus pluvialis</name>
    <dbReference type="NCBI Taxonomy" id="44745"/>
    <lineage>
        <taxon>Eukaryota</taxon>
        <taxon>Viridiplantae</taxon>
        <taxon>Chlorophyta</taxon>
        <taxon>core chlorophytes</taxon>
        <taxon>Chlorophyceae</taxon>
        <taxon>CS clade</taxon>
        <taxon>Chlamydomonadales</taxon>
        <taxon>Haematococcaceae</taxon>
        <taxon>Haematococcus</taxon>
    </lineage>
</organism>
<dbReference type="AlphaFoldDB" id="A0A6A0AI59"/>